<dbReference type="Proteomes" id="UP000722989">
    <property type="component" value="Unassembled WGS sequence"/>
</dbReference>
<feature type="compositionally biased region" description="Low complexity" evidence="1">
    <location>
        <begin position="265"/>
        <end position="283"/>
    </location>
</feature>
<organism evidence="3 4">
    <name type="scientific">Planosporangium thailandense</name>
    <dbReference type="NCBI Taxonomy" id="765197"/>
    <lineage>
        <taxon>Bacteria</taxon>
        <taxon>Bacillati</taxon>
        <taxon>Actinomycetota</taxon>
        <taxon>Actinomycetes</taxon>
        <taxon>Micromonosporales</taxon>
        <taxon>Micromonosporaceae</taxon>
        <taxon>Planosporangium</taxon>
    </lineage>
</organism>
<dbReference type="Pfam" id="PF19609">
    <property type="entry name" value="DUF6114"/>
    <property type="match status" value="1"/>
</dbReference>
<dbReference type="RefSeq" id="WP_167927719.1">
    <property type="nucleotide sequence ID" value="NZ_JAATVY010000022.1"/>
</dbReference>
<reference evidence="3 4" key="1">
    <citation type="submission" date="2020-03" db="EMBL/GenBank/DDBJ databases">
        <title>WGS of the type strain of Planosporangium spp.</title>
        <authorList>
            <person name="Thawai C."/>
        </authorList>
    </citation>
    <scope>NUCLEOTIDE SEQUENCE [LARGE SCALE GENOMIC DNA]</scope>
    <source>
        <strain evidence="3 4">TBRC 5610</strain>
    </source>
</reference>
<evidence type="ECO:0000256" key="2">
    <source>
        <dbReference type="SAM" id="Phobius"/>
    </source>
</evidence>
<feature type="compositionally biased region" description="Low complexity" evidence="1">
    <location>
        <begin position="306"/>
        <end position="351"/>
    </location>
</feature>
<accession>A0ABX0Y406</accession>
<protein>
    <submittedName>
        <fullName evidence="3">Uncharacterized protein</fullName>
    </submittedName>
</protein>
<evidence type="ECO:0000313" key="3">
    <source>
        <dbReference type="EMBL" id="NJC72806.1"/>
    </source>
</evidence>
<feature type="transmembrane region" description="Helical" evidence="2">
    <location>
        <begin position="61"/>
        <end position="79"/>
    </location>
</feature>
<feature type="transmembrane region" description="Helical" evidence="2">
    <location>
        <begin position="28"/>
        <end position="49"/>
    </location>
</feature>
<comment type="caution">
    <text evidence="3">The sequence shown here is derived from an EMBL/GenBank/DDBJ whole genome shotgun (WGS) entry which is preliminary data.</text>
</comment>
<evidence type="ECO:0000256" key="1">
    <source>
        <dbReference type="SAM" id="MobiDB-lite"/>
    </source>
</evidence>
<dbReference type="EMBL" id="JAATVY010000022">
    <property type="protein sequence ID" value="NJC72806.1"/>
    <property type="molecule type" value="Genomic_DNA"/>
</dbReference>
<keyword evidence="4" id="KW-1185">Reference proteome</keyword>
<feature type="compositionally biased region" description="Low complexity" evidence="1">
    <location>
        <begin position="146"/>
        <end position="174"/>
    </location>
</feature>
<feature type="region of interest" description="Disordered" evidence="1">
    <location>
        <begin position="204"/>
        <end position="230"/>
    </location>
</feature>
<feature type="region of interest" description="Disordered" evidence="1">
    <location>
        <begin position="139"/>
        <end position="188"/>
    </location>
</feature>
<feature type="compositionally biased region" description="Polar residues" evidence="1">
    <location>
        <begin position="291"/>
        <end position="305"/>
    </location>
</feature>
<feature type="compositionally biased region" description="Low complexity" evidence="1">
    <location>
        <begin position="210"/>
        <end position="222"/>
    </location>
</feature>
<name>A0ABX0Y406_9ACTN</name>
<proteinExistence type="predicted"/>
<gene>
    <name evidence="3" type="ORF">HC031_24240</name>
</gene>
<feature type="region of interest" description="Disordered" evidence="1">
    <location>
        <begin position="265"/>
        <end position="353"/>
    </location>
</feature>
<keyword evidence="2" id="KW-0812">Transmembrane</keyword>
<sequence>MPSAHTPQPGNRAGAWQKFSTWRRERPFSGGLLLILSGIELFLSSNLDLGAMQVHVGPTGFLSYVIPAMLLLCGGGALVTPHLRLFYGVVGSLVAVYSLIGLNLGGFLFGLLLGIVGGALTIAWSPVVTATPTVDGDVDAEGTDYAAGPQAAGPQAAGPQAAGPQAAGLGEAAPRPGYGHPQPYAGAPAMDETAEIPRHVQDPERWWGSEPAGQPAQQEEPPFGTNSGGSHTRMLAITLVPVTIAATLVAVVHRTTPAYAAPCPVPSASTSAATASGQATARPGAAAGNKPGTSGNKPGASGNNSAAPGNQPAVPAGAPAAAPQGGQNAAPQSGAGDAVAPGPTASAAPAAKSGNPLTDLWDGLVGGVKKLFGAGTSATPAAPATPDPSVAPSASAVPGPSAAPSGGGKSPDASAPAPRSASAAPNRPQASATPSTSASTAPCPQLTIAAVEPGQPPAALQPGLITGATQVMHDFKYEGIVDLPTSGGTKKVLKFTMTSAVTTPFTLKVSEKAGKTTQITSSELTIQREQNVVTFYTSKFTGTLTHVTLPVIPIPIGVPDILQPLTTLTFTPDSPPPLPPIAFPEITFENVTLELAFVHSDILTAKAMQIQEL</sequence>
<evidence type="ECO:0000313" key="4">
    <source>
        <dbReference type="Proteomes" id="UP000722989"/>
    </source>
</evidence>
<keyword evidence="2" id="KW-0472">Membrane</keyword>
<dbReference type="InterPro" id="IPR046096">
    <property type="entry name" value="DUF6114"/>
</dbReference>
<keyword evidence="2" id="KW-1133">Transmembrane helix</keyword>
<feature type="region of interest" description="Disordered" evidence="1">
    <location>
        <begin position="377"/>
        <end position="441"/>
    </location>
</feature>